<dbReference type="Proteomes" id="UP000502706">
    <property type="component" value="Chromosome"/>
</dbReference>
<evidence type="ECO:0000313" key="3">
    <source>
        <dbReference type="Proteomes" id="UP000502706"/>
    </source>
</evidence>
<evidence type="ECO:0000313" key="2">
    <source>
        <dbReference type="EMBL" id="QIN78299.1"/>
    </source>
</evidence>
<dbReference type="PANTHER" id="PTHR43236">
    <property type="entry name" value="ANTITOXIN HIGA1"/>
    <property type="match status" value="1"/>
</dbReference>
<keyword evidence="3" id="KW-1185">Reference proteome</keyword>
<organism evidence="2 3">
    <name type="scientific">Rubrobacter marinus</name>
    <dbReference type="NCBI Taxonomy" id="2653852"/>
    <lineage>
        <taxon>Bacteria</taxon>
        <taxon>Bacillati</taxon>
        <taxon>Actinomycetota</taxon>
        <taxon>Rubrobacteria</taxon>
        <taxon>Rubrobacterales</taxon>
        <taxon>Rubrobacteraceae</taxon>
        <taxon>Rubrobacter</taxon>
    </lineage>
</organism>
<feature type="domain" description="IrrE N-terminal-like" evidence="1">
    <location>
        <begin position="46"/>
        <end position="171"/>
    </location>
</feature>
<proteinExistence type="predicted"/>
<dbReference type="RefSeq" id="WP_228281918.1">
    <property type="nucleotide sequence ID" value="NZ_CP045121.1"/>
</dbReference>
<sequence>MANGSRTSTVKRRKDLALDALGRALRLRGEMGIKPQAPASVFDVIDKLGIKLRFMPIPSLEGVYRGRPNPVILVSSERPPGRQAYTGAHELGHHVYGHGVAVGVPSDDAGQEPPESVGPEEYLADRFAGFFLMPKTAVKYGFRARGWEPKECTPRQVYTVAGWLGVGYAALVHHMRGSLRMLAYPHSARLLKATPKDIRAGILGREVRENLLVVGEKWTDRAVDVQVGDLILLPSGTRYEGKNLRVVEETERAVLLTATAPGIGRVHRPESGWAAFVRVSRRNYVGLGPYRHWEDPDYEAEDD</sequence>
<dbReference type="AlphaFoldDB" id="A0A6G8PVR4"/>
<dbReference type="Pfam" id="PF06114">
    <property type="entry name" value="Peptidase_M78"/>
    <property type="match status" value="1"/>
</dbReference>
<dbReference type="KEGG" id="rmar:GBA65_06985"/>
<dbReference type="Gene3D" id="1.10.10.2910">
    <property type="match status" value="1"/>
</dbReference>
<evidence type="ECO:0000259" key="1">
    <source>
        <dbReference type="Pfam" id="PF06114"/>
    </source>
</evidence>
<dbReference type="PANTHER" id="PTHR43236:SF1">
    <property type="entry name" value="BLL7220 PROTEIN"/>
    <property type="match status" value="1"/>
</dbReference>
<dbReference type="InterPro" id="IPR010359">
    <property type="entry name" value="IrrE_HExxH"/>
</dbReference>
<name>A0A6G8PVR4_9ACTN</name>
<accession>A0A6G8PVR4</accession>
<dbReference type="InterPro" id="IPR052345">
    <property type="entry name" value="Rad_response_metalloprotease"/>
</dbReference>
<dbReference type="EMBL" id="CP045121">
    <property type="protein sequence ID" value="QIN78299.1"/>
    <property type="molecule type" value="Genomic_DNA"/>
</dbReference>
<reference evidence="2 3" key="1">
    <citation type="submission" date="2019-10" db="EMBL/GenBank/DDBJ databases">
        <title>Rubrobacter sp nov SCSIO 52915 isolated from a deep-sea sediment in the South China Sea.</title>
        <authorList>
            <person name="Chen R.W."/>
        </authorList>
    </citation>
    <scope>NUCLEOTIDE SEQUENCE [LARGE SCALE GENOMIC DNA]</scope>
    <source>
        <strain evidence="2 3">SCSIO 52915</strain>
    </source>
</reference>
<gene>
    <name evidence="2" type="ORF">GBA65_06985</name>
</gene>
<protein>
    <submittedName>
        <fullName evidence="2">ImmA/IrrE family metallo-endopeptidase</fullName>
    </submittedName>
</protein>